<dbReference type="FunFam" id="3.80.10.10:FF:000155">
    <property type="entry name" value="Putative inactive leucine-rich repeat receptor-like protein kinase"/>
    <property type="match status" value="1"/>
</dbReference>
<evidence type="ECO:0000256" key="10">
    <source>
        <dbReference type="SAM" id="MobiDB-lite"/>
    </source>
</evidence>
<feature type="compositionally biased region" description="Low complexity" evidence="10">
    <location>
        <begin position="762"/>
        <end position="776"/>
    </location>
</feature>
<keyword evidence="3 11" id="KW-0812">Transmembrane</keyword>
<dbReference type="InterPro" id="IPR011009">
    <property type="entry name" value="Kinase-like_dom_sf"/>
</dbReference>
<dbReference type="Gene3D" id="3.30.200.20">
    <property type="entry name" value="Phosphorylase Kinase, domain 1"/>
    <property type="match status" value="1"/>
</dbReference>
<evidence type="ECO:0000256" key="2">
    <source>
        <dbReference type="ARBA" id="ARBA00022614"/>
    </source>
</evidence>
<dbReference type="PROSITE" id="PS50011">
    <property type="entry name" value="PROTEIN_KINASE_DOM"/>
    <property type="match status" value="1"/>
</dbReference>
<dbReference type="GO" id="GO:0004672">
    <property type="term" value="F:protein kinase activity"/>
    <property type="evidence" value="ECO:0007669"/>
    <property type="project" value="InterPro"/>
</dbReference>
<evidence type="ECO:0000256" key="12">
    <source>
        <dbReference type="SAM" id="SignalP"/>
    </source>
</evidence>
<sequence length="786" mass="87043">MMAKAFMHSLVLGVLLASISICYSDRLHISQAETLWRLQELLNVPTVLSSWNKKGDICNTEPTSFLTVICYEESITQLHIIGEEGAPRLPHNFSIDSFMAMLARLPSLKVLTLVSIGLWGPIPGEIARLSSLEILNISSNFLYGAIPYEISYLSNLQTLILDNNLFVDRIPDFLNSFPALAVLSLRNNSLNGSLPESLSKLENVRVLGLAHNHFSGEVPDLSGLTNLQELDLQNNSLGPRFPHLSTKLVTLILRKNRFRSWIPAEISSCYQLKRLDISFNKFMGPFPSSLLSLPSITYINIAKNKFTGILYRNTSCNPELSFVDLSSNLLTGSLPNCLQSNSKRRVILYAGNCLARTDQHQHPYSLCRNEALAAGIFPLQKKQKQPSKAVLSLSIVGGVFAGSILVGLVFWLVGRAHAEMTGKTQPHGLVAENASAGYTSKLVSDARYISQTMKLGALGVPAYRAFSLEELEEATNYFDTSAFMGEGSHGQMYRGRLKDGSFVAIRCLKLKQGLRTQYFMHHIELISKLRHCHLVSAVGHCFECYLDDSSVSRLFLVFEYVPNGTLRSWSSGHGRRTLTWKQRIGAATGVAKGIQFLHAGIVPGIFSNNLKITDVLLDQNLVAKISSYNLPILDENMKMVDSGNFAGPKELIPRVKHQDKIDVYDFGVILLELIVGRPISSRNEMNIIINQLQPSITSNEAARRSVVAPKVENNCSDESIKTTMEICMRCVANDPGERPSIEDVLWNLQFAAQVQDAWQGDSPSISSSRASPASPSQLPRVQLTFQ</sequence>
<dbReference type="InterPro" id="IPR032675">
    <property type="entry name" value="LRR_dom_sf"/>
</dbReference>
<evidence type="ECO:0000256" key="7">
    <source>
        <dbReference type="ARBA" id="ARBA00023136"/>
    </source>
</evidence>
<dbReference type="Pfam" id="PF23598">
    <property type="entry name" value="LRR_14"/>
    <property type="match status" value="1"/>
</dbReference>
<keyword evidence="15" id="KW-1185">Reference proteome</keyword>
<evidence type="ECO:0000256" key="6">
    <source>
        <dbReference type="ARBA" id="ARBA00022989"/>
    </source>
</evidence>
<feature type="transmembrane region" description="Helical" evidence="11">
    <location>
        <begin position="389"/>
        <end position="413"/>
    </location>
</feature>
<evidence type="ECO:0000313" key="14">
    <source>
        <dbReference type="EMBL" id="GMH09731.1"/>
    </source>
</evidence>
<reference evidence="14" key="1">
    <citation type="submission" date="2023-05" db="EMBL/GenBank/DDBJ databases">
        <title>Nepenthes gracilis genome sequencing.</title>
        <authorList>
            <person name="Fukushima K."/>
        </authorList>
    </citation>
    <scope>NUCLEOTIDE SEQUENCE</scope>
    <source>
        <strain evidence="14">SING2019-196</strain>
    </source>
</reference>
<dbReference type="PANTHER" id="PTHR48006:SF84">
    <property type="entry name" value="REPEAT TRANSMEMBRANE PROTEIN KINASE, PUTATIVE, EXPRESSED-RELATED"/>
    <property type="match status" value="1"/>
</dbReference>
<evidence type="ECO:0000256" key="1">
    <source>
        <dbReference type="ARBA" id="ARBA00004479"/>
    </source>
</evidence>
<dbReference type="Gene3D" id="3.80.10.10">
    <property type="entry name" value="Ribonuclease Inhibitor"/>
    <property type="match status" value="2"/>
</dbReference>
<dbReference type="InterPro" id="IPR000719">
    <property type="entry name" value="Prot_kinase_dom"/>
</dbReference>
<dbReference type="FunFam" id="3.30.200.20:FF:000285">
    <property type="entry name" value="Putative inactive leucine-rich repeat receptor-like protein kinase"/>
    <property type="match status" value="1"/>
</dbReference>
<dbReference type="GO" id="GO:0005524">
    <property type="term" value="F:ATP binding"/>
    <property type="evidence" value="ECO:0007669"/>
    <property type="project" value="InterPro"/>
</dbReference>
<comment type="caution">
    <text evidence="14">The sequence shown here is derived from an EMBL/GenBank/DDBJ whole genome shotgun (WGS) entry which is preliminary data.</text>
</comment>
<comment type="subcellular location">
    <subcellularLocation>
        <location evidence="1">Membrane</location>
        <topology evidence="1">Single-pass type I membrane protein</topology>
    </subcellularLocation>
</comment>
<dbReference type="FunFam" id="1.10.510.10:FF:000431">
    <property type="entry name" value="Putative inactive leucine-rich repeat receptor-like protein kinase"/>
    <property type="match status" value="1"/>
</dbReference>
<feature type="compositionally biased region" description="Polar residues" evidence="10">
    <location>
        <begin position="777"/>
        <end position="786"/>
    </location>
</feature>
<dbReference type="GO" id="GO:0016020">
    <property type="term" value="C:membrane"/>
    <property type="evidence" value="ECO:0007669"/>
    <property type="project" value="UniProtKB-SubCell"/>
</dbReference>
<gene>
    <name evidence="14" type="ORF">Nepgr_011572</name>
</gene>
<dbReference type="Proteomes" id="UP001279734">
    <property type="component" value="Unassembled WGS sequence"/>
</dbReference>
<feature type="region of interest" description="Disordered" evidence="10">
    <location>
        <begin position="760"/>
        <end position="786"/>
    </location>
</feature>
<evidence type="ECO:0000256" key="3">
    <source>
        <dbReference type="ARBA" id="ARBA00022692"/>
    </source>
</evidence>
<accession>A0AAD3SFR6</accession>
<feature type="chain" id="PRO_5042158924" description="Protein kinase domain-containing protein" evidence="12">
    <location>
        <begin position="25"/>
        <end position="786"/>
    </location>
</feature>
<keyword evidence="2" id="KW-0433">Leucine-rich repeat</keyword>
<evidence type="ECO:0000256" key="11">
    <source>
        <dbReference type="SAM" id="Phobius"/>
    </source>
</evidence>
<dbReference type="EMBL" id="BSYO01000009">
    <property type="protein sequence ID" value="GMH09731.1"/>
    <property type="molecule type" value="Genomic_DNA"/>
</dbReference>
<dbReference type="SUPFAM" id="SSF52058">
    <property type="entry name" value="L domain-like"/>
    <property type="match status" value="1"/>
</dbReference>
<dbReference type="SUPFAM" id="SSF56112">
    <property type="entry name" value="Protein kinase-like (PK-like)"/>
    <property type="match status" value="1"/>
</dbReference>
<dbReference type="Gene3D" id="1.10.510.10">
    <property type="entry name" value="Transferase(Phosphotransferase) domain 1"/>
    <property type="match status" value="1"/>
</dbReference>
<keyword evidence="4 12" id="KW-0732">Signal</keyword>
<dbReference type="FunFam" id="3.80.10.10:FF:001001">
    <property type="entry name" value="Probable inactive leucine-rich repeat receptor-like protein kinase At3g03770"/>
    <property type="match status" value="1"/>
</dbReference>
<dbReference type="AlphaFoldDB" id="A0AAD3SFR6"/>
<dbReference type="Pfam" id="PF00069">
    <property type="entry name" value="Pkinase"/>
    <property type="match status" value="1"/>
</dbReference>
<evidence type="ECO:0000256" key="4">
    <source>
        <dbReference type="ARBA" id="ARBA00022729"/>
    </source>
</evidence>
<organism evidence="14 15">
    <name type="scientific">Nepenthes gracilis</name>
    <name type="common">Slender pitcher plant</name>
    <dbReference type="NCBI Taxonomy" id="150966"/>
    <lineage>
        <taxon>Eukaryota</taxon>
        <taxon>Viridiplantae</taxon>
        <taxon>Streptophyta</taxon>
        <taxon>Embryophyta</taxon>
        <taxon>Tracheophyta</taxon>
        <taxon>Spermatophyta</taxon>
        <taxon>Magnoliopsida</taxon>
        <taxon>eudicotyledons</taxon>
        <taxon>Gunneridae</taxon>
        <taxon>Pentapetalae</taxon>
        <taxon>Caryophyllales</taxon>
        <taxon>Nepenthaceae</taxon>
        <taxon>Nepenthes</taxon>
    </lineage>
</organism>
<dbReference type="InterPro" id="IPR055414">
    <property type="entry name" value="LRR_R13L4/SHOC2-like"/>
</dbReference>
<keyword evidence="8" id="KW-0675">Receptor</keyword>
<keyword evidence="6 11" id="KW-1133">Transmembrane helix</keyword>
<proteinExistence type="predicted"/>
<evidence type="ECO:0000313" key="15">
    <source>
        <dbReference type="Proteomes" id="UP001279734"/>
    </source>
</evidence>
<evidence type="ECO:0000256" key="8">
    <source>
        <dbReference type="ARBA" id="ARBA00023170"/>
    </source>
</evidence>
<protein>
    <recommendedName>
        <fullName evidence="13">Protein kinase domain-containing protein</fullName>
    </recommendedName>
</protein>
<evidence type="ECO:0000256" key="9">
    <source>
        <dbReference type="ARBA" id="ARBA00023180"/>
    </source>
</evidence>
<dbReference type="PANTHER" id="PTHR48006">
    <property type="entry name" value="LEUCINE-RICH REPEAT-CONTAINING PROTEIN DDB_G0281931-RELATED"/>
    <property type="match status" value="1"/>
</dbReference>
<keyword evidence="9" id="KW-0325">Glycoprotein</keyword>
<name>A0AAD3SFR6_NEPGR</name>
<feature type="signal peptide" evidence="12">
    <location>
        <begin position="1"/>
        <end position="24"/>
    </location>
</feature>
<keyword evidence="5" id="KW-0677">Repeat</keyword>
<keyword evidence="7 11" id="KW-0472">Membrane</keyword>
<evidence type="ECO:0000259" key="13">
    <source>
        <dbReference type="PROSITE" id="PS50011"/>
    </source>
</evidence>
<evidence type="ECO:0000256" key="5">
    <source>
        <dbReference type="ARBA" id="ARBA00022737"/>
    </source>
</evidence>
<dbReference type="InterPro" id="IPR051824">
    <property type="entry name" value="LRR_Rcpt-Like_S/T_Kinase"/>
</dbReference>
<feature type="domain" description="Protein kinase" evidence="13">
    <location>
        <begin position="478"/>
        <end position="750"/>
    </location>
</feature>